<organism evidence="2 3">
    <name type="scientific">Lepidopterella palustris CBS 459.81</name>
    <dbReference type="NCBI Taxonomy" id="1314670"/>
    <lineage>
        <taxon>Eukaryota</taxon>
        <taxon>Fungi</taxon>
        <taxon>Dikarya</taxon>
        <taxon>Ascomycota</taxon>
        <taxon>Pezizomycotina</taxon>
        <taxon>Dothideomycetes</taxon>
        <taxon>Pleosporomycetidae</taxon>
        <taxon>Mytilinidiales</taxon>
        <taxon>Argynnaceae</taxon>
        <taxon>Lepidopterella</taxon>
    </lineage>
</organism>
<dbReference type="SUPFAM" id="SSF49695">
    <property type="entry name" value="gamma-Crystallin-like"/>
    <property type="match status" value="1"/>
</dbReference>
<dbReference type="Proteomes" id="UP000250266">
    <property type="component" value="Unassembled WGS sequence"/>
</dbReference>
<proteinExistence type="predicted"/>
<evidence type="ECO:0008006" key="4">
    <source>
        <dbReference type="Google" id="ProtNLM"/>
    </source>
</evidence>
<evidence type="ECO:0000313" key="2">
    <source>
        <dbReference type="EMBL" id="OCK75319.1"/>
    </source>
</evidence>
<gene>
    <name evidence="2" type="ORF">K432DRAFT_409132</name>
</gene>
<dbReference type="Gene3D" id="2.60.20.10">
    <property type="entry name" value="Crystallins"/>
    <property type="match status" value="1"/>
</dbReference>
<evidence type="ECO:0000313" key="3">
    <source>
        <dbReference type="Proteomes" id="UP000250266"/>
    </source>
</evidence>
<protein>
    <recommendedName>
        <fullName evidence="4">Secreted protein</fullName>
    </recommendedName>
</protein>
<sequence length="133" mass="14782">MYFASLLALAFRAMTMRVTPAALAGTGYHTTTLAPRHLGCQKYKDCAGHIWKDGGYKGTHAEIPSGNVCVNLWEFGLDREIESAQILPGYACKGYTKPDCQGQHAVWGGPKMADWVMLETKNALRSVDCWRWN</sequence>
<reference evidence="2 3" key="1">
    <citation type="journal article" date="2016" name="Nat. Commun.">
        <title>Ectomycorrhizal ecology is imprinted in the genome of the dominant symbiotic fungus Cenococcum geophilum.</title>
        <authorList>
            <consortium name="DOE Joint Genome Institute"/>
            <person name="Peter M."/>
            <person name="Kohler A."/>
            <person name="Ohm R.A."/>
            <person name="Kuo A."/>
            <person name="Krutzmann J."/>
            <person name="Morin E."/>
            <person name="Arend M."/>
            <person name="Barry K.W."/>
            <person name="Binder M."/>
            <person name="Choi C."/>
            <person name="Clum A."/>
            <person name="Copeland A."/>
            <person name="Grisel N."/>
            <person name="Haridas S."/>
            <person name="Kipfer T."/>
            <person name="LaButti K."/>
            <person name="Lindquist E."/>
            <person name="Lipzen A."/>
            <person name="Maire R."/>
            <person name="Meier B."/>
            <person name="Mihaltcheva S."/>
            <person name="Molinier V."/>
            <person name="Murat C."/>
            <person name="Poggeler S."/>
            <person name="Quandt C.A."/>
            <person name="Sperisen C."/>
            <person name="Tritt A."/>
            <person name="Tisserant E."/>
            <person name="Crous P.W."/>
            <person name="Henrissat B."/>
            <person name="Nehls U."/>
            <person name="Egli S."/>
            <person name="Spatafora J.W."/>
            <person name="Grigoriev I.V."/>
            <person name="Martin F.M."/>
        </authorList>
    </citation>
    <scope>NUCLEOTIDE SEQUENCE [LARGE SCALE GENOMIC DNA]</scope>
    <source>
        <strain evidence="2 3">CBS 459.81</strain>
    </source>
</reference>
<feature type="signal peptide" evidence="1">
    <location>
        <begin position="1"/>
        <end position="24"/>
    </location>
</feature>
<keyword evidence="1" id="KW-0732">Signal</keyword>
<feature type="chain" id="PRO_5034437772" description="Secreted protein" evidence="1">
    <location>
        <begin position="25"/>
        <end position="133"/>
    </location>
</feature>
<evidence type="ECO:0000256" key="1">
    <source>
        <dbReference type="SAM" id="SignalP"/>
    </source>
</evidence>
<dbReference type="EMBL" id="KV745333">
    <property type="protein sequence ID" value="OCK75319.1"/>
    <property type="molecule type" value="Genomic_DNA"/>
</dbReference>
<name>A0A8E2JAY8_9PEZI</name>
<dbReference type="InterPro" id="IPR011024">
    <property type="entry name" value="G_crystallin-like"/>
</dbReference>
<accession>A0A8E2JAY8</accession>
<keyword evidence="3" id="KW-1185">Reference proteome</keyword>
<dbReference type="AlphaFoldDB" id="A0A8E2JAY8"/>